<dbReference type="Proteomes" id="UP000238196">
    <property type="component" value="Unassembled WGS sequence"/>
</dbReference>
<reference evidence="1 2" key="1">
    <citation type="submission" date="2018-02" db="EMBL/GenBank/DDBJ databases">
        <title>novel marine gammaproteobacteria from coastal saline agro ecosystem.</title>
        <authorList>
            <person name="Krishnan R."/>
            <person name="Ramesh Kumar N."/>
        </authorList>
    </citation>
    <scope>NUCLEOTIDE SEQUENCE [LARGE SCALE GENOMIC DNA]</scope>
    <source>
        <strain evidence="1 2">228</strain>
    </source>
</reference>
<gene>
    <name evidence="1" type="ORF">C4K68_03065</name>
</gene>
<sequence length="117" mass="12572">MMAHILVKVAMPVRTLLKLLAGLMIVMGCMVSTMTSAQANEPSCSGGTCQLPQQTASSQPCPECSQRVMVVPTPSSQCAKEVARVRYHAPCDVCGGFNVTVREDDRYLGPPCNKLKN</sequence>
<name>A0A2S5KVW4_9PROT</name>
<dbReference type="EMBL" id="PRLP01000009">
    <property type="protein sequence ID" value="PPC78835.1"/>
    <property type="molecule type" value="Genomic_DNA"/>
</dbReference>
<dbReference type="OrthoDB" id="9955953at2"/>
<protein>
    <submittedName>
        <fullName evidence="1">Uncharacterized protein</fullName>
    </submittedName>
</protein>
<evidence type="ECO:0000313" key="2">
    <source>
        <dbReference type="Proteomes" id="UP000238196"/>
    </source>
</evidence>
<accession>A0A2S5KVW4</accession>
<evidence type="ECO:0000313" key="1">
    <source>
        <dbReference type="EMBL" id="PPC78835.1"/>
    </source>
</evidence>
<organism evidence="1 2">
    <name type="scientific">Proteobacteria bacterium 228</name>
    <dbReference type="NCBI Taxonomy" id="2083153"/>
    <lineage>
        <taxon>Bacteria</taxon>
        <taxon>Pseudomonadati</taxon>
        <taxon>Pseudomonadota</taxon>
    </lineage>
</organism>
<proteinExistence type="predicted"/>
<comment type="caution">
    <text evidence="1">The sequence shown here is derived from an EMBL/GenBank/DDBJ whole genome shotgun (WGS) entry which is preliminary data.</text>
</comment>
<dbReference type="AlphaFoldDB" id="A0A2S5KVW4"/>